<dbReference type="GO" id="GO:0016984">
    <property type="term" value="F:ribulose-bisphosphate carboxylase activity"/>
    <property type="evidence" value="ECO:0007669"/>
    <property type="project" value="InterPro"/>
</dbReference>
<reference evidence="10 11" key="1">
    <citation type="submission" date="2019-03" db="EMBL/GenBank/DDBJ databases">
        <title>Genomic Encyclopedia of Type Strains, Phase IV (KMG-IV): sequencing the most valuable type-strain genomes for metagenomic binning, comparative biology and taxonomic classification.</title>
        <authorList>
            <person name="Goeker M."/>
        </authorList>
    </citation>
    <scope>NUCLEOTIDE SEQUENCE [LARGE SCALE GENOMIC DNA]</scope>
    <source>
        <strain evidence="10 11">DSM 28697</strain>
    </source>
</reference>
<evidence type="ECO:0000259" key="8">
    <source>
        <dbReference type="Pfam" id="PF00016"/>
    </source>
</evidence>
<protein>
    <recommendedName>
        <fullName evidence="6">2,3-diketo-5-methylthiopentyl-1-phosphate enolase</fullName>
        <ecNumber evidence="6">5.3.2.5</ecNumber>
    </recommendedName>
</protein>
<dbReference type="SFLD" id="SFLDF00157">
    <property type="entry name" value="2_3-diketo-5-methylthiopentyl"/>
    <property type="match status" value="1"/>
</dbReference>
<keyword evidence="4" id="KW-0486">Methionine biosynthesis</keyword>
<feature type="domain" description="Ribulose bisphosphate carboxylase large subunit ferrodoxin-like N-terminal" evidence="9">
    <location>
        <begin position="3"/>
        <end position="89"/>
    </location>
</feature>
<dbReference type="AlphaFoldDB" id="A0A4R6U334"/>
<dbReference type="CDD" id="cd08209">
    <property type="entry name" value="RLP_DK-MTP-1-P-enolase"/>
    <property type="match status" value="1"/>
</dbReference>
<comment type="similarity">
    <text evidence="7">Belongs to the RuBisCO large chain family.</text>
</comment>
<dbReference type="EMBL" id="SNYJ01000007">
    <property type="protein sequence ID" value="TDQ39792.1"/>
    <property type="molecule type" value="Genomic_DNA"/>
</dbReference>
<dbReference type="SFLD" id="SFLDS00014">
    <property type="entry name" value="RuBisCO"/>
    <property type="match status" value="1"/>
</dbReference>
<keyword evidence="5" id="KW-0413">Isomerase</keyword>
<dbReference type="SUPFAM" id="SSF51649">
    <property type="entry name" value="RuBisCo, C-terminal domain"/>
    <property type="match status" value="1"/>
</dbReference>
<evidence type="ECO:0000313" key="11">
    <source>
        <dbReference type="Proteomes" id="UP000295632"/>
    </source>
</evidence>
<dbReference type="NCBIfam" id="NF007095">
    <property type="entry name" value="PRK09549.1"/>
    <property type="match status" value="1"/>
</dbReference>
<dbReference type="Proteomes" id="UP000295632">
    <property type="component" value="Unassembled WGS sequence"/>
</dbReference>
<feature type="domain" description="Ribulose bisphosphate carboxylase large subunit C-terminal" evidence="8">
    <location>
        <begin position="114"/>
        <end position="283"/>
    </location>
</feature>
<evidence type="ECO:0000256" key="5">
    <source>
        <dbReference type="ARBA" id="ARBA00023235"/>
    </source>
</evidence>
<dbReference type="InterPro" id="IPR036376">
    <property type="entry name" value="RuBisCO_lsu_C_sf"/>
</dbReference>
<comment type="caution">
    <text evidence="10">The sequence shown here is derived from an EMBL/GenBank/DDBJ whole genome shotgun (WGS) entry which is preliminary data.</text>
</comment>
<dbReference type="GO" id="GO:0000287">
    <property type="term" value="F:magnesium ion binding"/>
    <property type="evidence" value="ECO:0007669"/>
    <property type="project" value="InterPro"/>
</dbReference>
<gene>
    <name evidence="10" type="ORF">EV213_107160</name>
</gene>
<dbReference type="InterPro" id="IPR036422">
    <property type="entry name" value="RuBisCO_lsu_N_sf"/>
</dbReference>
<accession>A0A4R6U334</accession>
<evidence type="ECO:0000256" key="2">
    <source>
        <dbReference type="ARBA" id="ARBA00022723"/>
    </source>
</evidence>
<dbReference type="InterPro" id="IPR000685">
    <property type="entry name" value="RuBisCO_lsu_C"/>
</dbReference>
<keyword evidence="2" id="KW-0479">Metal-binding</keyword>
<evidence type="ECO:0000256" key="6">
    <source>
        <dbReference type="NCBIfam" id="TIGR03332"/>
    </source>
</evidence>
<dbReference type="NCBIfam" id="TIGR03332">
    <property type="entry name" value="salvage_mtnW"/>
    <property type="match status" value="1"/>
</dbReference>
<dbReference type="GO" id="GO:0043715">
    <property type="term" value="F:2,3-diketo-5-methylthiopentyl-1-phosphate enolase activity"/>
    <property type="evidence" value="ECO:0007669"/>
    <property type="project" value="UniProtKB-EC"/>
</dbReference>
<dbReference type="InterPro" id="IPR017717">
    <property type="entry name" value="Diketo-Methiopentyl-P_enolase"/>
</dbReference>
<evidence type="ECO:0000256" key="4">
    <source>
        <dbReference type="ARBA" id="ARBA00023167"/>
    </source>
</evidence>
<dbReference type="OrthoDB" id="9770811at2"/>
<dbReference type="SUPFAM" id="SSF54966">
    <property type="entry name" value="RuBisCO, large subunit, small (N-terminal) domain"/>
    <property type="match status" value="1"/>
</dbReference>
<dbReference type="SFLD" id="SFLDG00301">
    <property type="entry name" value="RuBisCO-like_proteins"/>
    <property type="match status" value="1"/>
</dbReference>
<dbReference type="Gene3D" id="3.20.20.110">
    <property type="entry name" value="Ribulose bisphosphate carboxylase, large subunit, C-terminal domain"/>
    <property type="match status" value="1"/>
</dbReference>
<organism evidence="10 11">
    <name type="scientific">Aureibacillus halotolerans</name>
    <dbReference type="NCBI Taxonomy" id="1508390"/>
    <lineage>
        <taxon>Bacteria</taxon>
        <taxon>Bacillati</taxon>
        <taxon>Bacillota</taxon>
        <taxon>Bacilli</taxon>
        <taxon>Bacillales</taxon>
        <taxon>Bacillaceae</taxon>
        <taxon>Aureibacillus</taxon>
    </lineage>
</organism>
<proteinExistence type="inferred from homology"/>
<evidence type="ECO:0000313" key="10">
    <source>
        <dbReference type="EMBL" id="TDQ39792.1"/>
    </source>
</evidence>
<dbReference type="GO" id="GO:0015977">
    <property type="term" value="P:carbon fixation"/>
    <property type="evidence" value="ECO:0007669"/>
    <property type="project" value="InterPro"/>
</dbReference>
<evidence type="ECO:0000256" key="7">
    <source>
        <dbReference type="RuleBase" id="RU003834"/>
    </source>
</evidence>
<dbReference type="Gene3D" id="3.30.70.150">
    <property type="entry name" value="RuBisCO large subunit, N-terminal domain"/>
    <property type="match status" value="1"/>
</dbReference>
<dbReference type="EC" id="5.3.2.5" evidence="6"/>
<evidence type="ECO:0000256" key="3">
    <source>
        <dbReference type="ARBA" id="ARBA00022842"/>
    </source>
</evidence>
<sequence length="396" mass="42573">MSNVVATYRIKAKADLNKQAEQIALGLTVGSWTSLPLVDQEQLRAHKGHVVSAQYIDDQYAKLAISYPAVNFTNDLPAILTTTFGKLSLDGEVKLLDLDFSNELAAAFPGPAFGIEGIRKQVDVYDRPLFMSIFKGVIGRTLEDLAEQMRQQALGGVDLVKDDEILFENEATPIEKRVKTNKEVLRQVYESTGKRTLYAVNVTGPTRQLVNQAEKAQAAGADALLFNVFSYGLDALQMLREAPEVHLPIMAHPAFSGAMISAPNHGVSTSLLLGKLLRMAGADFSLFPSPYGSVAMPREEALSLKEALVDDQSPWKRTFPVPSAGIHPGLVPQLIADFGLDSIINAGGGTHGHPDGAEGGGKAFHAAIRATLDGVPLEKAAEGSEPLAKAIQQWGH</sequence>
<dbReference type="PANTHER" id="PTHR42704">
    <property type="entry name" value="RIBULOSE BISPHOSPHATE CARBOXYLASE"/>
    <property type="match status" value="1"/>
</dbReference>
<dbReference type="InterPro" id="IPR033966">
    <property type="entry name" value="RuBisCO"/>
</dbReference>
<keyword evidence="3" id="KW-0460">Magnesium</keyword>
<evidence type="ECO:0000259" key="9">
    <source>
        <dbReference type="Pfam" id="PF02788"/>
    </source>
</evidence>
<dbReference type="RefSeq" id="WP_133580465.1">
    <property type="nucleotide sequence ID" value="NZ_SNYJ01000007.1"/>
</dbReference>
<dbReference type="GO" id="GO:0019509">
    <property type="term" value="P:L-methionine salvage from methylthioadenosine"/>
    <property type="evidence" value="ECO:0007669"/>
    <property type="project" value="UniProtKB-UniRule"/>
</dbReference>
<feature type="domain" description="Ribulose bisphosphate carboxylase large subunit C-terminal" evidence="8">
    <location>
        <begin position="315"/>
        <end position="394"/>
    </location>
</feature>
<keyword evidence="1" id="KW-0028">Amino-acid biosynthesis</keyword>
<dbReference type="Pfam" id="PF00016">
    <property type="entry name" value="RuBisCO_large"/>
    <property type="match status" value="2"/>
</dbReference>
<dbReference type="PANTHER" id="PTHR42704:SF17">
    <property type="entry name" value="RIBULOSE BISPHOSPHATE CARBOXYLASE LARGE CHAIN"/>
    <property type="match status" value="1"/>
</dbReference>
<dbReference type="InterPro" id="IPR017443">
    <property type="entry name" value="RuBisCO_lsu_fd_N"/>
</dbReference>
<name>A0A4R6U334_9BACI</name>
<evidence type="ECO:0000256" key="1">
    <source>
        <dbReference type="ARBA" id="ARBA00022605"/>
    </source>
</evidence>
<dbReference type="Pfam" id="PF02788">
    <property type="entry name" value="RuBisCO_large_N"/>
    <property type="match status" value="1"/>
</dbReference>
<keyword evidence="11" id="KW-1185">Reference proteome</keyword>